<protein>
    <submittedName>
        <fullName evidence="1">Uncharacterized protein</fullName>
    </submittedName>
</protein>
<reference evidence="1 2" key="1">
    <citation type="journal article" date="2020" name="Front. Plant Sci.">
        <title>Isolation of Rhizosphere Bacteria That Improve Quality and Water Stress Tolerance in Greenhouse Ornamentals.</title>
        <authorList>
            <person name="Nordstedt N.P."/>
            <person name="Jones M.L."/>
        </authorList>
    </citation>
    <scope>NUCLEOTIDE SEQUENCE [LARGE SCALE GENOMIC DNA]</scope>
    <source>
        <strain evidence="1 2">C2F7</strain>
    </source>
</reference>
<proteinExistence type="predicted"/>
<dbReference type="EMBL" id="JABFMS010000023">
    <property type="protein sequence ID" value="NUT82169.1"/>
    <property type="molecule type" value="Genomic_DNA"/>
</dbReference>
<accession>A0AAJ3FWE0</accession>
<name>A0AAJ3FWE0_9PSED</name>
<dbReference type="Proteomes" id="UP000562723">
    <property type="component" value="Unassembled WGS sequence"/>
</dbReference>
<evidence type="ECO:0000313" key="1">
    <source>
        <dbReference type="EMBL" id="NUT82169.1"/>
    </source>
</evidence>
<gene>
    <name evidence="1" type="ORF">HNO85_14580</name>
</gene>
<evidence type="ECO:0000313" key="2">
    <source>
        <dbReference type="Proteomes" id="UP000562723"/>
    </source>
</evidence>
<comment type="caution">
    <text evidence="1">The sequence shown here is derived from an EMBL/GenBank/DDBJ whole genome shotgun (WGS) entry which is preliminary data.</text>
</comment>
<organism evidence="1 2">
    <name type="scientific">Pseudomonas brassicacearum</name>
    <dbReference type="NCBI Taxonomy" id="930166"/>
    <lineage>
        <taxon>Bacteria</taxon>
        <taxon>Pseudomonadati</taxon>
        <taxon>Pseudomonadota</taxon>
        <taxon>Gammaproteobacteria</taxon>
        <taxon>Pseudomonadales</taxon>
        <taxon>Pseudomonadaceae</taxon>
        <taxon>Pseudomonas</taxon>
    </lineage>
</organism>
<dbReference type="Pfam" id="PF19619">
    <property type="entry name" value="DUF6124"/>
    <property type="match status" value="1"/>
</dbReference>
<sequence>MPPYETFCSVSTLILDLSEDLEGAPRNLALVIHQMGEMGMLLLERFMDNEAKIQR</sequence>
<dbReference type="AlphaFoldDB" id="A0AAJ3FWE0"/>